<proteinExistence type="inferred from homology"/>
<keyword evidence="2" id="KW-0805">Transcription regulation</keyword>
<dbReference type="Pfam" id="PF03466">
    <property type="entry name" value="LysR_substrate"/>
    <property type="match status" value="1"/>
</dbReference>
<dbReference type="InterPro" id="IPR036388">
    <property type="entry name" value="WH-like_DNA-bd_sf"/>
</dbReference>
<gene>
    <name evidence="6" type="ORF">Sant_1925</name>
</gene>
<evidence type="ECO:0000259" key="5">
    <source>
        <dbReference type="PROSITE" id="PS50931"/>
    </source>
</evidence>
<dbReference type="InterPro" id="IPR036390">
    <property type="entry name" value="WH_DNA-bd_sf"/>
</dbReference>
<dbReference type="SUPFAM" id="SSF53850">
    <property type="entry name" value="Periplasmic binding protein-like II"/>
    <property type="match status" value="1"/>
</dbReference>
<dbReference type="Gene3D" id="1.10.10.10">
    <property type="entry name" value="Winged helix-like DNA-binding domain superfamily/Winged helix DNA-binding domain"/>
    <property type="match status" value="1"/>
</dbReference>
<protein>
    <submittedName>
        <fullName evidence="6">LysR family transcriptional regulator</fullName>
    </submittedName>
</protein>
<dbReference type="Gene3D" id="3.40.190.290">
    <property type="match status" value="1"/>
</dbReference>
<sequence length="322" mass="35233">MAGNGARGAKVTKRATDRLSDLKAFAAVAQAGGFRQAARALHVSPSGLSDAVRRLESHLGVRLLHRTTRSILPTEKGKQLLERIGPAFAELAQALETATSSSNRPAGTLRLTVPVNVSRLVLPQLLAPFLKRYPDIKVEVMAESGIVDFLSAGCDAGIRYDDWLEQDMIAVPVGPREQRFATAAAPAYLDRHGRPRHPQDLMKMDCLRSRFGGGNLEIWHYQRGDDVYQLAPSGPLIYSAGTATDLGVASAVAGLGVIYLFENWLRPAIDSGELEPVLQPWWQTFSGPYLYYSGRRLVPPPLRAFIDFIQSTKDAVASFPDR</sequence>
<dbReference type="KEGG" id="sod:Sant_1925"/>
<dbReference type="SUPFAM" id="SSF46785">
    <property type="entry name" value="Winged helix' DNA-binding domain"/>
    <property type="match status" value="1"/>
</dbReference>
<dbReference type="Pfam" id="PF00126">
    <property type="entry name" value="HTH_1"/>
    <property type="match status" value="1"/>
</dbReference>
<dbReference type="AlphaFoldDB" id="W0HWV5"/>
<dbReference type="InterPro" id="IPR058163">
    <property type="entry name" value="LysR-type_TF_proteobact-type"/>
</dbReference>
<evidence type="ECO:0000256" key="2">
    <source>
        <dbReference type="ARBA" id="ARBA00023015"/>
    </source>
</evidence>
<dbReference type="InterPro" id="IPR005119">
    <property type="entry name" value="LysR_subst-bd"/>
</dbReference>
<dbReference type="FunFam" id="1.10.10.10:FF:000001">
    <property type="entry name" value="LysR family transcriptional regulator"/>
    <property type="match status" value="1"/>
</dbReference>
<dbReference type="EMBL" id="CP006569">
    <property type="protein sequence ID" value="AHF76977.1"/>
    <property type="molecule type" value="Genomic_DNA"/>
</dbReference>
<dbReference type="PRINTS" id="PR00039">
    <property type="entry name" value="HTHLYSR"/>
</dbReference>
<evidence type="ECO:0000313" key="7">
    <source>
        <dbReference type="Proteomes" id="UP000019028"/>
    </source>
</evidence>
<comment type="similarity">
    <text evidence="1">Belongs to the LysR transcriptional regulatory family.</text>
</comment>
<dbReference type="PROSITE" id="PS50931">
    <property type="entry name" value="HTH_LYSR"/>
    <property type="match status" value="1"/>
</dbReference>
<keyword evidence="3" id="KW-0238">DNA-binding</keyword>
<dbReference type="Proteomes" id="UP000019028">
    <property type="component" value="Chromosome"/>
</dbReference>
<feature type="domain" description="HTH lysR-type" evidence="5">
    <location>
        <begin position="17"/>
        <end position="74"/>
    </location>
</feature>
<dbReference type="InterPro" id="IPR000847">
    <property type="entry name" value="LysR_HTH_N"/>
</dbReference>
<evidence type="ECO:0000313" key="6">
    <source>
        <dbReference type="EMBL" id="AHF76977.1"/>
    </source>
</evidence>
<dbReference type="PANTHER" id="PTHR30537">
    <property type="entry name" value="HTH-TYPE TRANSCRIPTIONAL REGULATOR"/>
    <property type="match status" value="1"/>
</dbReference>
<keyword evidence="4" id="KW-0804">Transcription</keyword>
<name>W0HWV5_9GAMM</name>
<dbReference type="OrthoDB" id="9813056at2"/>
<evidence type="ECO:0000256" key="1">
    <source>
        <dbReference type="ARBA" id="ARBA00009437"/>
    </source>
</evidence>
<reference evidence="6 7" key="1">
    <citation type="journal article" date="2014" name="Genome Biol. Evol.">
        <title>Genome degeneration and adaptation in a nascent stage of symbiosis.</title>
        <authorList>
            <person name="Oakeson K.F."/>
            <person name="Gil R."/>
            <person name="Clayton A.L."/>
            <person name="Dunn D.M."/>
            <person name="von Niederhausern A.C."/>
            <person name="Hamil C."/>
            <person name="Aoyagi A."/>
            <person name="Duval B."/>
            <person name="Baca A."/>
            <person name="Silva F.J."/>
            <person name="Vallier A."/>
            <person name="Jackson D.G."/>
            <person name="Latorre A."/>
            <person name="Weiss R.B."/>
            <person name="Heddi A."/>
            <person name="Moya A."/>
            <person name="Dale C."/>
        </authorList>
    </citation>
    <scope>NUCLEOTIDE SEQUENCE [LARGE SCALE GENOMIC DNA]</scope>
    <source>
        <strain evidence="6 7">HS1</strain>
    </source>
</reference>
<dbReference type="GO" id="GO:0003677">
    <property type="term" value="F:DNA binding"/>
    <property type="evidence" value="ECO:0007669"/>
    <property type="project" value="UniProtKB-KW"/>
</dbReference>
<accession>W0HWV5</accession>
<dbReference type="HOGENOM" id="CLU_039613_16_1_6"/>
<evidence type="ECO:0000256" key="3">
    <source>
        <dbReference type="ARBA" id="ARBA00023125"/>
    </source>
</evidence>
<evidence type="ECO:0000256" key="4">
    <source>
        <dbReference type="ARBA" id="ARBA00023163"/>
    </source>
</evidence>
<organism evidence="6 7">
    <name type="scientific">Sodalis praecaptivus</name>
    <dbReference type="NCBI Taxonomy" id="1239307"/>
    <lineage>
        <taxon>Bacteria</taxon>
        <taxon>Pseudomonadati</taxon>
        <taxon>Pseudomonadota</taxon>
        <taxon>Gammaproteobacteria</taxon>
        <taxon>Enterobacterales</taxon>
        <taxon>Bruguierivoracaceae</taxon>
        <taxon>Sodalis</taxon>
    </lineage>
</organism>
<dbReference type="PATRIC" id="fig|1239307.3.peg.2121"/>
<dbReference type="PANTHER" id="PTHR30537:SF5">
    <property type="entry name" value="HTH-TYPE TRANSCRIPTIONAL ACTIVATOR TTDR-RELATED"/>
    <property type="match status" value="1"/>
</dbReference>
<dbReference type="GO" id="GO:0003700">
    <property type="term" value="F:DNA-binding transcription factor activity"/>
    <property type="evidence" value="ECO:0007669"/>
    <property type="project" value="InterPro"/>
</dbReference>
<keyword evidence="7" id="KW-1185">Reference proteome</keyword>